<proteinExistence type="predicted"/>
<dbReference type="EMBL" id="JADXDR010000090">
    <property type="protein sequence ID" value="KAI7839909.1"/>
    <property type="molecule type" value="Genomic_DNA"/>
</dbReference>
<feature type="region of interest" description="Disordered" evidence="1">
    <location>
        <begin position="399"/>
        <end position="421"/>
    </location>
</feature>
<evidence type="ECO:0000256" key="1">
    <source>
        <dbReference type="SAM" id="MobiDB-lite"/>
    </source>
</evidence>
<keyword evidence="4" id="KW-1185">Reference proteome</keyword>
<feature type="compositionally biased region" description="Basic and acidic residues" evidence="1">
    <location>
        <begin position="22"/>
        <end position="34"/>
    </location>
</feature>
<dbReference type="Proteomes" id="UP001205105">
    <property type="component" value="Unassembled WGS sequence"/>
</dbReference>
<protein>
    <submittedName>
        <fullName evidence="3">Uncharacterized protein</fullName>
    </submittedName>
</protein>
<feature type="transmembrane region" description="Helical" evidence="2">
    <location>
        <begin position="139"/>
        <end position="162"/>
    </location>
</feature>
<feature type="region of interest" description="Disordered" evidence="1">
    <location>
        <begin position="1"/>
        <end position="47"/>
    </location>
</feature>
<gene>
    <name evidence="3" type="ORF">COHA_006389</name>
</gene>
<keyword evidence="2" id="KW-1133">Transmembrane helix</keyword>
<dbReference type="AlphaFoldDB" id="A0AAD5DT20"/>
<name>A0AAD5DT20_9CHLO</name>
<comment type="caution">
    <text evidence="3">The sequence shown here is derived from an EMBL/GenBank/DDBJ whole genome shotgun (WGS) entry which is preliminary data.</text>
</comment>
<feature type="transmembrane region" description="Helical" evidence="2">
    <location>
        <begin position="61"/>
        <end position="84"/>
    </location>
</feature>
<dbReference type="PRINTS" id="PR01852">
    <property type="entry name" value="SIBAPROTEIN"/>
</dbReference>
<keyword evidence="2" id="KW-0812">Transmembrane</keyword>
<reference evidence="3" key="1">
    <citation type="submission" date="2020-11" db="EMBL/GenBank/DDBJ databases">
        <title>Chlorella ohadii genome sequencing and assembly.</title>
        <authorList>
            <person name="Murik O."/>
            <person name="Treves H."/>
            <person name="Kedem I."/>
            <person name="Shotland Y."/>
            <person name="Kaplan A."/>
        </authorList>
    </citation>
    <scope>NUCLEOTIDE SEQUENCE</scope>
    <source>
        <strain evidence="3">1</strain>
    </source>
</reference>
<evidence type="ECO:0000313" key="4">
    <source>
        <dbReference type="Proteomes" id="UP001205105"/>
    </source>
</evidence>
<accession>A0AAD5DT20</accession>
<evidence type="ECO:0000313" key="3">
    <source>
        <dbReference type="EMBL" id="KAI7839909.1"/>
    </source>
</evidence>
<dbReference type="InterPro" id="IPR009148">
    <property type="entry name" value="PcsB-like"/>
</dbReference>
<sequence>MGSSGKASPHKASAAELSTPEALRREASASRLDQEGDDQPSQRKGSHMAAKLRARARRCGGAMVFVPWVAVLALGLLVAGLAMFTIKATAASSAAADLLGYLGSAESGQGFPAYIKAWKSSIYVTTGAFGDLLYKFWCFLAYLGLVIMLLLALWAVVNVALLSAWAAQMRNLEEGATAATGHIAQLSDMGTSLKQAVGEFAGALQAAVDAAAATEAHAVSATAAAASATAAAAAAKAAAAKAAAAAKDAPKNQRVKEALTIKNMAPAPAPAAVEAALDQPASASSKIEEAIVPLATALQGFSNNISEVTIPTVRQQGGLCPSAACFNLAYYPFTESTYCMCTAVGTQTTADLANTASDTALWALAGAAALCGGAVIGTMELGASAAALRSDQALLKVAKRRSSRSSSGRGSASRRDSQHSSFSDMAQLGVQGLPHKGLSPGLMLHARG</sequence>
<organism evidence="3 4">
    <name type="scientific">Chlorella ohadii</name>
    <dbReference type="NCBI Taxonomy" id="2649997"/>
    <lineage>
        <taxon>Eukaryota</taxon>
        <taxon>Viridiplantae</taxon>
        <taxon>Chlorophyta</taxon>
        <taxon>core chlorophytes</taxon>
        <taxon>Trebouxiophyceae</taxon>
        <taxon>Chlorellales</taxon>
        <taxon>Chlorellaceae</taxon>
        <taxon>Chlorella clade</taxon>
        <taxon>Chlorella</taxon>
    </lineage>
</organism>
<evidence type="ECO:0000256" key="2">
    <source>
        <dbReference type="SAM" id="Phobius"/>
    </source>
</evidence>
<keyword evidence="2" id="KW-0472">Membrane</keyword>